<evidence type="ECO:0000313" key="3">
    <source>
        <dbReference type="WBParaSite" id="Pan_g1619.t1"/>
    </source>
</evidence>
<dbReference type="AlphaFoldDB" id="A0A7E4ZTF2"/>
<dbReference type="Proteomes" id="UP000492821">
    <property type="component" value="Unassembled WGS sequence"/>
</dbReference>
<reference evidence="2" key="1">
    <citation type="journal article" date="2013" name="Genetics">
        <title>The draft genome and transcriptome of Panagrellus redivivus are shaped by the harsh demands of a free-living lifestyle.</title>
        <authorList>
            <person name="Srinivasan J."/>
            <person name="Dillman A.R."/>
            <person name="Macchietto M.G."/>
            <person name="Heikkinen L."/>
            <person name="Lakso M."/>
            <person name="Fracchia K.M."/>
            <person name="Antoshechkin I."/>
            <person name="Mortazavi A."/>
            <person name="Wong G."/>
            <person name="Sternberg P.W."/>
        </authorList>
    </citation>
    <scope>NUCLEOTIDE SEQUENCE [LARGE SCALE GENOMIC DNA]</scope>
    <source>
        <strain evidence="2">MT8872</strain>
    </source>
</reference>
<reference evidence="3" key="2">
    <citation type="submission" date="2020-10" db="UniProtKB">
        <authorList>
            <consortium name="WormBaseParasite"/>
        </authorList>
    </citation>
    <scope>IDENTIFICATION</scope>
</reference>
<evidence type="ECO:0000256" key="1">
    <source>
        <dbReference type="SAM" id="MobiDB-lite"/>
    </source>
</evidence>
<proteinExistence type="predicted"/>
<feature type="region of interest" description="Disordered" evidence="1">
    <location>
        <begin position="149"/>
        <end position="217"/>
    </location>
</feature>
<keyword evidence="2" id="KW-1185">Reference proteome</keyword>
<protein>
    <submittedName>
        <fullName evidence="3">Uncharacterized protein</fullName>
    </submittedName>
</protein>
<sequence>MSDPRICRGSVIARQREEATRTAREIEQRQAEERYRMEVVRNRLNMALNDSKPSISSYSRSKATAMAGATVNRITRGAIRAETSVRLAKLAGKTGKAAIAEWIEENGIDISPRAKPIPRRLSPIRDLTSPKAGVMTPQRPLNGAKRVASVKRAEHQHRGGSSDVMRGKSMSKSGPNLKNVAFVPLKEDASPRRNGGPHKVVPSIPLNTSPRQSHRLPPQRRFMPKATLTPPQSPYGPIIHSDAAVQTDEAFDTTFDPIIKELAATAISDALKNLREEHEFKTMEEQTEKLLNIVVTEKRRNSELNLTILKHIKAEHEIDKDRQQAWQQLKALDCRRMATEFIEEILETCTENLANRGLIEDTATVRSVAADTRQLEQYKKDLQMATLEIERDFFPYVYAKAEQIFVHKLADSYLRDALFSKKSKHRAEARKHLNEQLHKYQKMTKGVSLSEYSRNSIPM</sequence>
<name>A0A7E4ZTF2_PANRE</name>
<feature type="region of interest" description="Disordered" evidence="1">
    <location>
        <begin position="120"/>
        <end position="139"/>
    </location>
</feature>
<organism evidence="2 3">
    <name type="scientific">Panagrellus redivivus</name>
    <name type="common">Microworm</name>
    <dbReference type="NCBI Taxonomy" id="6233"/>
    <lineage>
        <taxon>Eukaryota</taxon>
        <taxon>Metazoa</taxon>
        <taxon>Ecdysozoa</taxon>
        <taxon>Nematoda</taxon>
        <taxon>Chromadorea</taxon>
        <taxon>Rhabditida</taxon>
        <taxon>Tylenchina</taxon>
        <taxon>Panagrolaimomorpha</taxon>
        <taxon>Panagrolaimoidea</taxon>
        <taxon>Panagrolaimidae</taxon>
        <taxon>Panagrellus</taxon>
    </lineage>
</organism>
<dbReference type="WBParaSite" id="Pan_g1619.t1">
    <property type="protein sequence ID" value="Pan_g1619.t1"/>
    <property type="gene ID" value="Pan_g1619"/>
</dbReference>
<accession>A0A7E4ZTF2</accession>
<evidence type="ECO:0000313" key="2">
    <source>
        <dbReference type="Proteomes" id="UP000492821"/>
    </source>
</evidence>